<name>A0A2X1AEL2_BREDI</name>
<comment type="catalytic activity">
    <reaction evidence="9">
        <text>Typically cleaves a -Gly-|-Phe- bond to release an N-terminal, basic peptide of 5-8 residues from type IV prepilin, and then N-methylates the new N-terminal amino group, the methyl donor being S-adenosyl-L-methionine.</text>
        <dbReference type="EC" id="3.4.23.43"/>
    </reaction>
</comment>
<comment type="similarity">
    <text evidence="2 8">Belongs to the peptidase A24 family.</text>
</comment>
<protein>
    <recommendedName>
        <fullName evidence="9">Prepilin leader peptidase/N-methyltransferase</fullName>
        <ecNumber evidence="9">2.1.1.-</ecNumber>
        <ecNumber evidence="9">3.4.23.43</ecNumber>
    </recommendedName>
</protein>
<evidence type="ECO:0000313" key="16">
    <source>
        <dbReference type="Proteomes" id="UP000596117"/>
    </source>
</evidence>
<evidence type="ECO:0000313" key="14">
    <source>
        <dbReference type="EMBL" id="SPU42797.1"/>
    </source>
</evidence>
<keyword evidence="9" id="KW-0378">Hydrolase</keyword>
<keyword evidence="9" id="KW-0511">Multifunctional enzyme</keyword>
<evidence type="ECO:0000256" key="7">
    <source>
        <dbReference type="ARBA" id="ARBA00023136"/>
    </source>
</evidence>
<evidence type="ECO:0000256" key="1">
    <source>
        <dbReference type="ARBA" id="ARBA00004429"/>
    </source>
</evidence>
<keyword evidence="7 10" id="KW-0472">Membrane</keyword>
<evidence type="ECO:0000256" key="2">
    <source>
        <dbReference type="ARBA" id="ARBA00005801"/>
    </source>
</evidence>
<dbReference type="PANTHER" id="PTHR30487:SF0">
    <property type="entry name" value="PREPILIN LEADER PEPTIDASE_N-METHYLTRANSFERASE-RELATED"/>
    <property type="match status" value="1"/>
</dbReference>
<dbReference type="InterPro" id="IPR050882">
    <property type="entry name" value="Prepilin_peptidase/N-MTase"/>
</dbReference>
<evidence type="ECO:0000256" key="10">
    <source>
        <dbReference type="SAM" id="Phobius"/>
    </source>
</evidence>
<keyword evidence="5 9" id="KW-0812">Transmembrane</keyword>
<organism evidence="14 15">
    <name type="scientific">Brevundimonas diminuta</name>
    <name type="common">Pseudomonas diminuta</name>
    <dbReference type="NCBI Taxonomy" id="293"/>
    <lineage>
        <taxon>Bacteria</taxon>
        <taxon>Pseudomonadati</taxon>
        <taxon>Pseudomonadota</taxon>
        <taxon>Alphaproteobacteria</taxon>
        <taxon>Caulobacterales</taxon>
        <taxon>Caulobacteraceae</taxon>
        <taxon>Brevundimonas</taxon>
    </lineage>
</organism>
<feature type="domain" description="Prepilin type IV endopeptidase peptidase" evidence="11">
    <location>
        <begin position="103"/>
        <end position="221"/>
    </location>
</feature>
<dbReference type="EC" id="2.1.1.-" evidence="9"/>
<keyword evidence="9" id="KW-0489">Methyltransferase</keyword>
<dbReference type="GO" id="GO:0032259">
    <property type="term" value="P:methylation"/>
    <property type="evidence" value="ECO:0007669"/>
    <property type="project" value="UniProtKB-KW"/>
</dbReference>
<keyword evidence="16" id="KW-1185">Reference proteome</keyword>
<evidence type="ECO:0000259" key="12">
    <source>
        <dbReference type="Pfam" id="PF06750"/>
    </source>
</evidence>
<dbReference type="Proteomes" id="UP000250358">
    <property type="component" value="Unassembled WGS sequence"/>
</dbReference>
<evidence type="ECO:0000313" key="15">
    <source>
        <dbReference type="Proteomes" id="UP000250358"/>
    </source>
</evidence>
<feature type="transmembrane region" description="Helical" evidence="10">
    <location>
        <begin position="96"/>
        <end position="114"/>
    </location>
</feature>
<keyword evidence="6 10" id="KW-1133">Transmembrane helix</keyword>
<evidence type="ECO:0000256" key="8">
    <source>
        <dbReference type="RuleBase" id="RU003793"/>
    </source>
</evidence>
<evidence type="ECO:0000256" key="5">
    <source>
        <dbReference type="ARBA" id="ARBA00022692"/>
    </source>
</evidence>
<dbReference type="PANTHER" id="PTHR30487">
    <property type="entry name" value="TYPE 4 PREPILIN-LIKE PROTEINS LEADER PEPTIDE-PROCESSING ENZYME"/>
    <property type="match status" value="1"/>
</dbReference>
<dbReference type="PRINTS" id="PR00864">
    <property type="entry name" value="PREPILNPTASE"/>
</dbReference>
<dbReference type="GO" id="GO:0006465">
    <property type="term" value="P:signal peptide processing"/>
    <property type="evidence" value="ECO:0007669"/>
    <property type="project" value="TreeGrafter"/>
</dbReference>
<feature type="transmembrane region" description="Helical" evidence="10">
    <location>
        <begin position="240"/>
        <end position="261"/>
    </location>
</feature>
<dbReference type="GO" id="GO:0005886">
    <property type="term" value="C:plasma membrane"/>
    <property type="evidence" value="ECO:0007669"/>
    <property type="project" value="UniProtKB-SubCell"/>
</dbReference>
<feature type="transmembrane region" description="Helical" evidence="10">
    <location>
        <begin position="160"/>
        <end position="178"/>
    </location>
</feature>
<keyword evidence="3" id="KW-1003">Cell membrane</keyword>
<accession>A0A2X1AEL2</accession>
<dbReference type="EMBL" id="CP066026">
    <property type="protein sequence ID" value="QQB89882.1"/>
    <property type="molecule type" value="Genomic_DNA"/>
</dbReference>
<dbReference type="AlphaFoldDB" id="A0A2X1AEL2"/>
<evidence type="ECO:0000256" key="4">
    <source>
        <dbReference type="ARBA" id="ARBA00022519"/>
    </source>
</evidence>
<reference evidence="14 15" key="1">
    <citation type="submission" date="2018-06" db="EMBL/GenBank/DDBJ databases">
        <authorList>
            <consortium name="Pathogen Informatics"/>
            <person name="Doyle S."/>
        </authorList>
    </citation>
    <scope>NUCLEOTIDE SEQUENCE [LARGE SCALE GENOMIC DNA]</scope>
    <source>
        <strain evidence="14 15">NCTC11165</strain>
    </source>
</reference>
<dbReference type="GO" id="GO:0008168">
    <property type="term" value="F:methyltransferase activity"/>
    <property type="evidence" value="ECO:0007669"/>
    <property type="project" value="UniProtKB-KW"/>
</dbReference>
<dbReference type="EC" id="3.4.23.43" evidence="9"/>
<feature type="transmembrane region" description="Helical" evidence="10">
    <location>
        <begin position="185"/>
        <end position="204"/>
    </location>
</feature>
<feature type="domain" description="Prepilin peptidase A24 N-terminal" evidence="12">
    <location>
        <begin position="10"/>
        <end position="91"/>
    </location>
</feature>
<comment type="function">
    <text evidence="9">Plays an essential role in type IV pili and type II pseudopili formation by proteolytically removing the leader sequence from substrate proteins and subsequently monomethylating the alpha-amino group of the newly exposed N-terminal phenylalanine.</text>
</comment>
<gene>
    <name evidence="14" type="primary">pppA</name>
    <name evidence="13" type="ORF">I6H83_05470</name>
    <name evidence="14" type="ORF">NCTC11165_00950</name>
</gene>
<keyword evidence="4" id="KW-0997">Cell inner membrane</keyword>
<keyword evidence="9" id="KW-0645">Protease</keyword>
<dbReference type="Pfam" id="PF01478">
    <property type="entry name" value="Peptidase_A24"/>
    <property type="match status" value="1"/>
</dbReference>
<dbReference type="InterPro" id="IPR000045">
    <property type="entry name" value="Prepilin_IV_endopep_pep"/>
</dbReference>
<reference evidence="13 16" key="2">
    <citation type="submission" date="2020-12" db="EMBL/GenBank/DDBJ databases">
        <title>FDA dAtabase for Regulatory Grade micrObial Sequences (FDA-ARGOS): Supporting development and validation of Infectious Disease Dx tests.</title>
        <authorList>
            <person name="Kerrigan L."/>
            <person name="Long C."/>
            <person name="Tallon L."/>
            <person name="Sadzewicz L."/>
            <person name="Zhao X."/>
            <person name="Boylan J."/>
            <person name="Ott S."/>
            <person name="Bowen H."/>
            <person name="Vavikolanu K."/>
            <person name="Mehta A."/>
            <person name="Aluvathingal J."/>
            <person name="Nadendla S."/>
            <person name="Yan Y."/>
            <person name="Sichtig H."/>
        </authorList>
    </citation>
    <scope>NUCLEOTIDE SEQUENCE [LARGE SCALE GENOMIC DNA]</scope>
    <source>
        <strain evidence="13 16">FDAARGOS_1026</strain>
    </source>
</reference>
<dbReference type="Gene3D" id="1.20.120.1220">
    <property type="match status" value="1"/>
</dbReference>
<dbReference type="InterPro" id="IPR014032">
    <property type="entry name" value="Peptidase_A24A_bac"/>
</dbReference>
<comment type="subcellular location">
    <subcellularLocation>
        <location evidence="1">Cell inner membrane</location>
        <topology evidence="1">Multi-pass membrane protein</topology>
    </subcellularLocation>
    <subcellularLocation>
        <location evidence="9">Cell membrane</location>
        <topology evidence="9">Multi-pass membrane protein</topology>
    </subcellularLocation>
</comment>
<feature type="transmembrane region" description="Helical" evidence="10">
    <location>
        <begin position="121"/>
        <end position="140"/>
    </location>
</feature>
<evidence type="ECO:0000259" key="11">
    <source>
        <dbReference type="Pfam" id="PF01478"/>
    </source>
</evidence>
<feature type="transmembrane region" description="Helical" evidence="10">
    <location>
        <begin position="210"/>
        <end position="228"/>
    </location>
</feature>
<dbReference type="Pfam" id="PF06750">
    <property type="entry name" value="A24_N_bact"/>
    <property type="match status" value="1"/>
</dbReference>
<proteinExistence type="inferred from homology"/>
<evidence type="ECO:0000256" key="6">
    <source>
        <dbReference type="ARBA" id="ARBA00022989"/>
    </source>
</evidence>
<evidence type="ECO:0000256" key="9">
    <source>
        <dbReference type="RuleBase" id="RU003794"/>
    </source>
</evidence>
<dbReference type="GO" id="GO:0004190">
    <property type="term" value="F:aspartic-type endopeptidase activity"/>
    <property type="evidence" value="ECO:0007669"/>
    <property type="project" value="UniProtKB-EC"/>
</dbReference>
<dbReference type="InterPro" id="IPR010627">
    <property type="entry name" value="Prepilin_pept_A24_N"/>
</dbReference>
<sequence length="263" mass="27600">MLLALLMGGLGLIVGSFLGLVSLRLPRGEDIVVSRSRCGGCGRPLKPWRMIPVVSWALSRGKCGDCGAVIPLRYPLIELASGAVGVWAALCFPDPAWALAGAVLGWQLLLIAVIDAEHFWLPDALTLPLFLSGLFAAVALDPANVQSGLQWSLIGPLKTPLIGAAAGFGGLWLLAFLYKRLRGRDGLGGGDPFLLGAIGAWVGWMGLPSVLLWASLTGLSLVAAKLVLRRPVASTDRLPFGVFLAVGAWLTWLYGPLGLGFGA</sequence>
<evidence type="ECO:0000256" key="3">
    <source>
        <dbReference type="ARBA" id="ARBA00022475"/>
    </source>
</evidence>
<dbReference type="EMBL" id="UAQM01000001">
    <property type="protein sequence ID" value="SPU42797.1"/>
    <property type="molecule type" value="Genomic_DNA"/>
</dbReference>
<dbReference type="RefSeq" id="WP_046652073.1">
    <property type="nucleotide sequence ID" value="NZ_BJNC01000013.1"/>
</dbReference>
<keyword evidence="9" id="KW-0808">Transferase</keyword>
<dbReference type="Proteomes" id="UP000596117">
    <property type="component" value="Chromosome"/>
</dbReference>
<evidence type="ECO:0000313" key="13">
    <source>
        <dbReference type="EMBL" id="QQB89882.1"/>
    </source>
</evidence>